<dbReference type="CDD" id="cd00093">
    <property type="entry name" value="HTH_XRE"/>
    <property type="match status" value="1"/>
</dbReference>
<sequence>MKAPQSVARSQLGARLKELRECAELSLTEAAQQAKTSTGSLSRVENGQRGLKQGTAERLLDCYGVADSAVRNEVLELIRVDAARRRRPSWWQRHREVLSPTHFDGYLALESSASVIRNYEPLLVPGLLQTREYAHEVISGMRPELRPRQIEQLVEIRMARQEKVLGSGGTDFSALIDEAALLRPVGSPAVMRSQLEWLISVSEKPTTDIRVSAFVLGPHPGLAGPFVIMSFPVATRDVVWVETMKRSLYFEEKEDAELYNELFENLWERALTPDETRLYFKQKIKELQQ</sequence>
<dbReference type="Pfam" id="PF13560">
    <property type="entry name" value="HTH_31"/>
    <property type="match status" value="1"/>
</dbReference>
<name>A0A5N5W1B5_STRMB</name>
<evidence type="ECO:0000313" key="2">
    <source>
        <dbReference type="EMBL" id="KAB7835584.1"/>
    </source>
</evidence>
<feature type="domain" description="HTH cro/C1-type" evidence="1">
    <location>
        <begin position="16"/>
        <end position="70"/>
    </location>
</feature>
<dbReference type="Pfam" id="PF19054">
    <property type="entry name" value="DUF5753"/>
    <property type="match status" value="1"/>
</dbReference>
<dbReference type="SMART" id="SM00530">
    <property type="entry name" value="HTH_XRE"/>
    <property type="match status" value="1"/>
</dbReference>
<dbReference type="OrthoDB" id="5172945at2"/>
<organism evidence="2 3">
    <name type="scientific">Streptomyces mobaraensis</name>
    <name type="common">Streptoverticillium mobaraense</name>
    <dbReference type="NCBI Taxonomy" id="35621"/>
    <lineage>
        <taxon>Bacteria</taxon>
        <taxon>Bacillati</taxon>
        <taxon>Actinomycetota</taxon>
        <taxon>Actinomycetes</taxon>
        <taxon>Kitasatosporales</taxon>
        <taxon>Streptomycetaceae</taxon>
        <taxon>Streptomyces</taxon>
    </lineage>
</organism>
<gene>
    <name evidence="2" type="ORF">FRZ00_26715</name>
</gene>
<proteinExistence type="predicted"/>
<comment type="caution">
    <text evidence="2">The sequence shown here is derived from an EMBL/GenBank/DDBJ whole genome shotgun (WGS) entry which is preliminary data.</text>
</comment>
<dbReference type="PROSITE" id="PS50943">
    <property type="entry name" value="HTH_CROC1"/>
    <property type="match status" value="1"/>
</dbReference>
<evidence type="ECO:0000313" key="3">
    <source>
        <dbReference type="Proteomes" id="UP000327000"/>
    </source>
</evidence>
<dbReference type="InterPro" id="IPR010982">
    <property type="entry name" value="Lambda_DNA-bd_dom_sf"/>
</dbReference>
<dbReference type="SUPFAM" id="SSF47413">
    <property type="entry name" value="lambda repressor-like DNA-binding domains"/>
    <property type="match status" value="1"/>
</dbReference>
<dbReference type="Proteomes" id="UP000327000">
    <property type="component" value="Unassembled WGS sequence"/>
</dbReference>
<dbReference type="InterPro" id="IPR043917">
    <property type="entry name" value="DUF5753"/>
</dbReference>
<evidence type="ECO:0000259" key="1">
    <source>
        <dbReference type="PROSITE" id="PS50943"/>
    </source>
</evidence>
<dbReference type="InterPro" id="IPR001387">
    <property type="entry name" value="Cro/C1-type_HTH"/>
</dbReference>
<protein>
    <submittedName>
        <fullName evidence="2">Helix-turn-helix domain-containing protein</fullName>
    </submittedName>
</protein>
<reference evidence="2 3" key="1">
    <citation type="journal article" date="2019" name="Microb. Cell Fact.">
        <title>Exploring novel herbicidin analogues by transcriptional regulator overexpression and MS/MS molecular networking.</title>
        <authorList>
            <person name="Shi Y."/>
            <person name="Gu R."/>
            <person name="Li Y."/>
            <person name="Wang X."/>
            <person name="Ren W."/>
            <person name="Li X."/>
            <person name="Wang L."/>
            <person name="Xie Y."/>
            <person name="Hong B."/>
        </authorList>
    </citation>
    <scope>NUCLEOTIDE SEQUENCE [LARGE SCALE GENOMIC DNA]</scope>
    <source>
        <strain evidence="2 3">US-43</strain>
    </source>
</reference>
<dbReference type="EMBL" id="VOKX01000107">
    <property type="protein sequence ID" value="KAB7835584.1"/>
    <property type="molecule type" value="Genomic_DNA"/>
</dbReference>
<dbReference type="Gene3D" id="1.10.260.40">
    <property type="entry name" value="lambda repressor-like DNA-binding domains"/>
    <property type="match status" value="1"/>
</dbReference>
<accession>A0A5N5W1B5</accession>
<dbReference type="AlphaFoldDB" id="A0A5N5W1B5"/>
<keyword evidence="3" id="KW-1185">Reference proteome</keyword>
<dbReference type="GO" id="GO:0003677">
    <property type="term" value="F:DNA binding"/>
    <property type="evidence" value="ECO:0007669"/>
    <property type="project" value="InterPro"/>
</dbReference>